<dbReference type="InterPro" id="IPR000718">
    <property type="entry name" value="Peptidase_M13"/>
</dbReference>
<keyword evidence="7" id="KW-0482">Metalloprotease</keyword>
<dbReference type="STRING" id="1423788.FC78_GL002105"/>
<organism evidence="10 11">
    <name type="scientific">Companilactobacillus bobalius DSM 19674</name>
    <dbReference type="NCBI Taxonomy" id="1423788"/>
    <lineage>
        <taxon>Bacteria</taxon>
        <taxon>Bacillati</taxon>
        <taxon>Bacillota</taxon>
        <taxon>Bacilli</taxon>
        <taxon>Lactobacillales</taxon>
        <taxon>Lactobacillaceae</taxon>
        <taxon>Companilactobacillus</taxon>
        <taxon>Companilactobacillus bobalius</taxon>
    </lineage>
</organism>
<keyword evidence="4" id="KW-0479">Metal-binding</keyword>
<name>A0A0R1KIU7_9LACO</name>
<keyword evidence="11" id="KW-1185">Reference proteome</keyword>
<evidence type="ECO:0000256" key="5">
    <source>
        <dbReference type="ARBA" id="ARBA00022801"/>
    </source>
</evidence>
<dbReference type="GO" id="GO:0016485">
    <property type="term" value="P:protein processing"/>
    <property type="evidence" value="ECO:0007669"/>
    <property type="project" value="TreeGrafter"/>
</dbReference>
<dbReference type="CDD" id="cd08662">
    <property type="entry name" value="M13"/>
    <property type="match status" value="1"/>
</dbReference>
<keyword evidence="6" id="KW-0862">Zinc</keyword>
<accession>A0A0R1KIU7</accession>
<dbReference type="InterPro" id="IPR024079">
    <property type="entry name" value="MetalloPept_cat_dom_sf"/>
</dbReference>
<evidence type="ECO:0000313" key="11">
    <source>
        <dbReference type="Proteomes" id="UP000051515"/>
    </source>
</evidence>
<proteinExistence type="inferred from homology"/>
<gene>
    <name evidence="10" type="ORF">FC78_GL002105</name>
</gene>
<comment type="cofactor">
    <cofactor evidence="1">
        <name>Zn(2+)</name>
        <dbReference type="ChEBI" id="CHEBI:29105"/>
    </cofactor>
</comment>
<feature type="domain" description="Peptidase M13 C-terminal" evidence="8">
    <location>
        <begin position="449"/>
        <end position="638"/>
    </location>
</feature>
<evidence type="ECO:0000256" key="2">
    <source>
        <dbReference type="ARBA" id="ARBA00007357"/>
    </source>
</evidence>
<dbReference type="GO" id="GO:0046872">
    <property type="term" value="F:metal ion binding"/>
    <property type="evidence" value="ECO:0007669"/>
    <property type="project" value="UniProtKB-KW"/>
</dbReference>
<dbReference type="Gene3D" id="1.10.1380.10">
    <property type="entry name" value="Neutral endopeptidase , domain2"/>
    <property type="match status" value="1"/>
</dbReference>
<evidence type="ECO:0000256" key="3">
    <source>
        <dbReference type="ARBA" id="ARBA00022670"/>
    </source>
</evidence>
<dbReference type="InterPro" id="IPR008753">
    <property type="entry name" value="Peptidase_M13_N"/>
</dbReference>
<evidence type="ECO:0000259" key="8">
    <source>
        <dbReference type="Pfam" id="PF01431"/>
    </source>
</evidence>
<dbReference type="PANTHER" id="PTHR11733:SF167">
    <property type="entry name" value="FI17812P1-RELATED"/>
    <property type="match status" value="1"/>
</dbReference>
<evidence type="ECO:0000256" key="1">
    <source>
        <dbReference type="ARBA" id="ARBA00001947"/>
    </source>
</evidence>
<dbReference type="InterPro" id="IPR042089">
    <property type="entry name" value="Peptidase_M13_dom_2"/>
</dbReference>
<evidence type="ECO:0000313" key="10">
    <source>
        <dbReference type="EMBL" id="KRK83295.1"/>
    </source>
</evidence>
<dbReference type="EMBL" id="AZDY01000037">
    <property type="protein sequence ID" value="KRK83295.1"/>
    <property type="molecule type" value="Genomic_DNA"/>
</dbReference>
<evidence type="ECO:0000259" key="9">
    <source>
        <dbReference type="Pfam" id="PF05649"/>
    </source>
</evidence>
<evidence type="ECO:0000256" key="4">
    <source>
        <dbReference type="ARBA" id="ARBA00022723"/>
    </source>
</evidence>
<dbReference type="PATRIC" id="fig|1423788.3.peg.2172"/>
<dbReference type="Pfam" id="PF01431">
    <property type="entry name" value="Peptidase_M13"/>
    <property type="match status" value="1"/>
</dbReference>
<sequence>MLRSNIIGGAGNIISTESTSLKDDLYLAVNGHWLRKAVIPKDYPRVGTFPNLFFNVEKSLRSDLNGFLSGTERIQDKVILQAVKLYEMALELKKSNVIKNDLEKINNMNDLNDLSSELNFFIENDFILPLIIEVHENMKDNSQKSFYAAGAKLILPDKTYYDAGNSIGKRLLDLYSQAAKDLLIKLGYDDTFVSQTVEKALKFDRRLLPMVKNPEEWADYPNIYNPVSFIDFGKKSNYIDLQAIIKNLIGDEPKQIIIGEPRYFNHFNELVNDDTFDEVKAWMLVSFLMKNADLIDEPSRQIISQYKSALMGVNGVEKREKYACRLTTSLFSEPIGIFYGKKHFGKGAKKDVLSMVAKIIDTYKKRLAQNEWLSEATKRNAILKLDKMIVKIGYPEKLDSLYNKFIIDTGKSLYENVRHLRILEIQNMFEQYYKPFDRAKWNMSGYEVNASYNPSANDITFPAAILQRPFYNLKQTVSQNYGGIGSVIAHEISHAFDNNGAKFDELGNMKNWWTSRDYENFQSLTQKMIDQFDGISYMGKKVNGALVVSENIADVGGLACALEVAKAQPNFNCKVFFVNWALNWRIKSTKQVNEMLLSVDVHSPAPLRCNIIAQDMDDLYKAFDIKKTDGMWLDKTQRLNIW</sequence>
<protein>
    <submittedName>
        <fullName evidence="10">Neutral endopeptidase</fullName>
    </submittedName>
</protein>
<dbReference type="GO" id="GO:0004222">
    <property type="term" value="F:metalloendopeptidase activity"/>
    <property type="evidence" value="ECO:0007669"/>
    <property type="project" value="InterPro"/>
</dbReference>
<dbReference type="RefSeq" id="WP_056952748.1">
    <property type="nucleotide sequence ID" value="NZ_AZDY01000037.1"/>
</dbReference>
<dbReference type="AlphaFoldDB" id="A0A0R1KIU7"/>
<dbReference type="InterPro" id="IPR018497">
    <property type="entry name" value="Peptidase_M13_C"/>
</dbReference>
<keyword evidence="3" id="KW-0645">Protease</keyword>
<comment type="similarity">
    <text evidence="2">Belongs to the peptidase M13 family.</text>
</comment>
<evidence type="ECO:0000256" key="7">
    <source>
        <dbReference type="ARBA" id="ARBA00023049"/>
    </source>
</evidence>
<dbReference type="PROSITE" id="PS51885">
    <property type="entry name" value="NEPRILYSIN"/>
    <property type="match status" value="1"/>
</dbReference>
<dbReference type="GO" id="GO:0005886">
    <property type="term" value="C:plasma membrane"/>
    <property type="evidence" value="ECO:0007669"/>
    <property type="project" value="TreeGrafter"/>
</dbReference>
<feature type="domain" description="Peptidase M13 N-terminal" evidence="9">
    <location>
        <begin position="22"/>
        <end position="395"/>
    </location>
</feature>
<dbReference type="SUPFAM" id="SSF55486">
    <property type="entry name" value="Metalloproteases ('zincins'), catalytic domain"/>
    <property type="match status" value="1"/>
</dbReference>
<dbReference type="Gene3D" id="3.40.390.10">
    <property type="entry name" value="Collagenase (Catalytic Domain)"/>
    <property type="match status" value="1"/>
</dbReference>
<dbReference type="Proteomes" id="UP000051515">
    <property type="component" value="Unassembled WGS sequence"/>
</dbReference>
<keyword evidence="5" id="KW-0378">Hydrolase</keyword>
<reference evidence="10 11" key="1">
    <citation type="journal article" date="2015" name="Genome Announc.">
        <title>Expanding the biotechnology potential of lactobacilli through comparative genomics of 213 strains and associated genera.</title>
        <authorList>
            <person name="Sun Z."/>
            <person name="Harris H.M."/>
            <person name="McCann A."/>
            <person name="Guo C."/>
            <person name="Argimon S."/>
            <person name="Zhang W."/>
            <person name="Yang X."/>
            <person name="Jeffery I.B."/>
            <person name="Cooney J.C."/>
            <person name="Kagawa T.F."/>
            <person name="Liu W."/>
            <person name="Song Y."/>
            <person name="Salvetti E."/>
            <person name="Wrobel A."/>
            <person name="Rasinkangas P."/>
            <person name="Parkhill J."/>
            <person name="Rea M.C."/>
            <person name="O'Sullivan O."/>
            <person name="Ritari J."/>
            <person name="Douillard F.P."/>
            <person name="Paul Ross R."/>
            <person name="Yang R."/>
            <person name="Briner A.E."/>
            <person name="Felis G.E."/>
            <person name="de Vos W.M."/>
            <person name="Barrangou R."/>
            <person name="Klaenhammer T.R."/>
            <person name="Caufield P.W."/>
            <person name="Cui Y."/>
            <person name="Zhang H."/>
            <person name="O'Toole P.W."/>
        </authorList>
    </citation>
    <scope>NUCLEOTIDE SEQUENCE [LARGE SCALE GENOMIC DNA]</scope>
    <source>
        <strain evidence="10 11">DSM 19674</strain>
    </source>
</reference>
<dbReference type="Pfam" id="PF05649">
    <property type="entry name" value="Peptidase_M13_N"/>
    <property type="match status" value="1"/>
</dbReference>
<dbReference type="PANTHER" id="PTHR11733">
    <property type="entry name" value="ZINC METALLOPROTEASE FAMILY M13 NEPRILYSIN-RELATED"/>
    <property type="match status" value="1"/>
</dbReference>
<dbReference type="PRINTS" id="PR00786">
    <property type="entry name" value="NEPRILYSIN"/>
</dbReference>
<comment type="caution">
    <text evidence="10">The sequence shown here is derived from an EMBL/GenBank/DDBJ whole genome shotgun (WGS) entry which is preliminary data.</text>
</comment>
<dbReference type="OrthoDB" id="9775677at2"/>
<evidence type="ECO:0000256" key="6">
    <source>
        <dbReference type="ARBA" id="ARBA00022833"/>
    </source>
</evidence>